<keyword evidence="6" id="KW-0812">Transmembrane</keyword>
<evidence type="ECO:0000313" key="9">
    <source>
        <dbReference type="EMBL" id="CAD5214130.1"/>
    </source>
</evidence>
<organism evidence="10 12">
    <name type="scientific">Bursaphelenchus xylophilus</name>
    <name type="common">Pinewood nematode worm</name>
    <name type="synonym">Aphelenchoides xylophilus</name>
    <dbReference type="NCBI Taxonomy" id="6326"/>
    <lineage>
        <taxon>Eukaryota</taxon>
        <taxon>Metazoa</taxon>
        <taxon>Ecdysozoa</taxon>
        <taxon>Nematoda</taxon>
        <taxon>Chromadorea</taxon>
        <taxon>Rhabditida</taxon>
        <taxon>Tylenchina</taxon>
        <taxon>Tylenchomorpha</taxon>
        <taxon>Aphelenchoidea</taxon>
        <taxon>Aphelenchoididae</taxon>
        <taxon>Bursaphelenchus</taxon>
    </lineage>
</organism>
<feature type="signal peptide" evidence="7">
    <location>
        <begin position="1"/>
        <end position="24"/>
    </location>
</feature>
<dbReference type="AlphaFoldDB" id="A0A1I7SCF7"/>
<dbReference type="EMBL" id="CAJFDI010000002">
    <property type="protein sequence ID" value="CAD5214130.1"/>
    <property type="molecule type" value="Genomic_DNA"/>
</dbReference>
<gene>
    <name evidence="9" type="ORF">BXYJ_LOCUS3376</name>
</gene>
<evidence type="ECO:0000259" key="8">
    <source>
        <dbReference type="PROSITE" id="PS50026"/>
    </source>
</evidence>
<dbReference type="PROSITE" id="PS00010">
    <property type="entry name" value="ASX_HYDROXYL"/>
    <property type="match status" value="1"/>
</dbReference>
<dbReference type="Proteomes" id="UP000659654">
    <property type="component" value="Unassembled WGS sequence"/>
</dbReference>
<dbReference type="GO" id="GO:0016020">
    <property type="term" value="C:membrane"/>
    <property type="evidence" value="ECO:0007669"/>
    <property type="project" value="UniProtKB-SubCell"/>
</dbReference>
<reference evidence="9" key="2">
    <citation type="submission" date="2020-09" db="EMBL/GenBank/DDBJ databases">
        <authorList>
            <person name="Kikuchi T."/>
        </authorList>
    </citation>
    <scope>NUCLEOTIDE SEQUENCE</scope>
    <source>
        <strain evidence="9">Ka4C1</strain>
    </source>
</reference>
<evidence type="ECO:0000256" key="7">
    <source>
        <dbReference type="SAM" id="SignalP"/>
    </source>
</evidence>
<feature type="disulfide bond" evidence="4">
    <location>
        <begin position="51"/>
        <end position="60"/>
    </location>
</feature>
<dbReference type="eggNOG" id="KOG1217">
    <property type="taxonomic scope" value="Eukaryota"/>
</dbReference>
<keyword evidence="2" id="KW-0677">Repeat</keyword>
<proteinExistence type="predicted"/>
<feature type="chain" id="PRO_5036022126" evidence="7">
    <location>
        <begin position="25"/>
        <end position="763"/>
    </location>
</feature>
<feature type="domain" description="EGF-like" evidence="8">
    <location>
        <begin position="26"/>
        <end position="61"/>
    </location>
</feature>
<dbReference type="PANTHER" id="PTHR24049">
    <property type="entry name" value="CRUMBS FAMILY MEMBER"/>
    <property type="match status" value="1"/>
</dbReference>
<protein>
    <submittedName>
        <fullName evidence="9">(pine wood nematode) hypothetical protein</fullName>
    </submittedName>
</protein>
<keyword evidence="11" id="KW-1185">Reference proteome</keyword>
<keyword evidence="6" id="KW-1133">Transmembrane helix</keyword>
<evidence type="ECO:0000256" key="1">
    <source>
        <dbReference type="ARBA" id="ARBA00022536"/>
    </source>
</evidence>
<dbReference type="SUPFAM" id="SSF57196">
    <property type="entry name" value="EGF/Laminin"/>
    <property type="match status" value="3"/>
</dbReference>
<evidence type="ECO:0000256" key="3">
    <source>
        <dbReference type="ARBA" id="ARBA00023157"/>
    </source>
</evidence>
<dbReference type="Proteomes" id="UP000095284">
    <property type="component" value="Unplaced"/>
</dbReference>
<accession>A0A1I7SCF7</accession>
<feature type="disulfide bond" evidence="4">
    <location>
        <begin position="176"/>
        <end position="185"/>
    </location>
</feature>
<dbReference type="CDD" id="cd00054">
    <property type="entry name" value="EGF_CA"/>
    <property type="match status" value="3"/>
</dbReference>
<feature type="transmembrane region" description="Helical" evidence="6">
    <location>
        <begin position="347"/>
        <end position="371"/>
    </location>
</feature>
<feature type="disulfide bond" evidence="4">
    <location>
        <begin position="157"/>
        <end position="174"/>
    </location>
</feature>
<dbReference type="PROSITE" id="PS00022">
    <property type="entry name" value="EGF_1"/>
    <property type="match status" value="4"/>
</dbReference>
<dbReference type="WBParaSite" id="BXY_1070800.1">
    <property type="protein sequence ID" value="BXY_1070800.1"/>
    <property type="gene ID" value="BXY_1070800"/>
</dbReference>
<comment type="caution">
    <text evidence="4">Lacks conserved residue(s) required for the propagation of feature annotation.</text>
</comment>
<dbReference type="InterPro" id="IPR009072">
    <property type="entry name" value="Histone-fold"/>
</dbReference>
<feature type="domain" description="EGF-like" evidence="8">
    <location>
        <begin position="148"/>
        <end position="186"/>
    </location>
</feature>
<evidence type="ECO:0000256" key="6">
    <source>
        <dbReference type="SAM" id="Phobius"/>
    </source>
</evidence>
<keyword evidence="6" id="KW-0472">Membrane</keyword>
<sequence length="763" mass="84824">MKKKTNNVLTLLWTVFAVPQLVLAYPTTTCTSRPCKHGYCIDELYGYSCSCFVGYVGQNCDIKVTNCELPCENGGTCANSTHCTCPNSHFGQFCQHERPDPCQNQPCGANGYCQSNQKYNGYFCKCKPDWGGRHCEIPNCTADDCEMHISRCSSDSCLNQGECVDEFSTNSTRCVCPIDFRGEKCEFKKTGELAASSGTTGNVVVVLVGNLSSVQYHSNLIVEALNGEMGAHVEFEKTDDGRSMLYKWDSINGKGDLIETLGQNQGEDVYQRRFGQVLQGILMVLRVNTERCIEIKRIEPNSTCPETVIDVASLLVSPRTQKVLEPLGLHIHSAAESRNSSNNLNRFSSLVIAGSIVASLLIVITIVLAVLTNKNKQYWYQGCHGGDWENGSLIGAALSKSDSLAKVTTGPIWIPPKERTENLHGHCSCQLTLNPTKGNIEKHVENCQFSIGGRGILKKAFKEIASKKSAEYREKTGIQINFDDSAVEKVSQCVTDTMKTRWFPDLQRFAGHAGRSKPNLNDATMLFNRNEGISNRVNQLFDEMGTDALDEVNTLDEFDTGIKDEPTSTEFLTPNPLKRTYNEVKMESDSREMPRFASNDLDLVPVNGQPNKFLQKSTGATVIIPKNNKVYPTGKLPIYSGLPGKAMCETMDMMLSSRPELRPSPFDKMQPHEALSVSNLQKIIGNQRKNDSEISSNHGEYQPDEIKPENDTGSLSEPPILTPEGSFDFTQDESNLEIEEPRDLSPSERCFKDEFQFFEVRLD</sequence>
<dbReference type="PROSITE" id="PS01186">
    <property type="entry name" value="EGF_2"/>
    <property type="match status" value="1"/>
</dbReference>
<feature type="disulfide bond" evidence="4">
    <location>
        <begin position="107"/>
        <end position="124"/>
    </location>
</feature>
<dbReference type="Gene3D" id="3.30.70.3310">
    <property type="match status" value="1"/>
</dbReference>
<feature type="domain" description="EGF-like" evidence="8">
    <location>
        <begin position="63"/>
        <end position="95"/>
    </location>
</feature>
<dbReference type="GO" id="GO:0046982">
    <property type="term" value="F:protein heterodimerization activity"/>
    <property type="evidence" value="ECO:0007669"/>
    <property type="project" value="InterPro"/>
</dbReference>
<dbReference type="SMART" id="SM00181">
    <property type="entry name" value="EGF"/>
    <property type="match status" value="4"/>
</dbReference>
<feature type="disulfide bond" evidence="4">
    <location>
        <begin position="85"/>
        <end position="94"/>
    </location>
</feature>
<dbReference type="PROSITE" id="PS50026">
    <property type="entry name" value="EGF_3"/>
    <property type="match status" value="4"/>
</dbReference>
<evidence type="ECO:0000256" key="5">
    <source>
        <dbReference type="SAM" id="MobiDB-lite"/>
    </source>
</evidence>
<feature type="disulfide bond" evidence="4">
    <location>
        <begin position="30"/>
        <end position="40"/>
    </location>
</feature>
<dbReference type="EMBL" id="CAJFCV020000002">
    <property type="protein sequence ID" value="CAG9094201.1"/>
    <property type="molecule type" value="Genomic_DNA"/>
</dbReference>
<dbReference type="Proteomes" id="UP000582659">
    <property type="component" value="Unassembled WGS sequence"/>
</dbReference>
<dbReference type="InterPro" id="IPR000152">
    <property type="entry name" value="EGF-type_Asp/Asn_hydroxyl_site"/>
</dbReference>
<dbReference type="InterPro" id="IPR000742">
    <property type="entry name" value="EGF"/>
</dbReference>
<name>A0A1I7SCF7_BURXY</name>
<feature type="disulfide bond" evidence="4">
    <location>
        <begin position="67"/>
        <end position="77"/>
    </location>
</feature>
<feature type="region of interest" description="Disordered" evidence="5">
    <location>
        <begin position="687"/>
        <end position="747"/>
    </location>
</feature>
<evidence type="ECO:0000313" key="12">
    <source>
        <dbReference type="WBParaSite" id="BXY_1070800.1"/>
    </source>
</evidence>
<keyword evidence="7" id="KW-0732">Signal</keyword>
<dbReference type="Gene3D" id="2.10.25.10">
    <property type="entry name" value="Laminin"/>
    <property type="match status" value="3"/>
</dbReference>
<dbReference type="InterPro" id="IPR051022">
    <property type="entry name" value="Notch_Cell-Fate_Det"/>
</dbReference>
<dbReference type="SMR" id="A0A1I7SCF7"/>
<evidence type="ECO:0000313" key="10">
    <source>
        <dbReference type="Proteomes" id="UP000095284"/>
    </source>
</evidence>
<feature type="disulfide bond" evidence="4">
    <location>
        <begin position="126"/>
        <end position="135"/>
    </location>
</feature>
<feature type="domain" description="EGF-like" evidence="8">
    <location>
        <begin position="98"/>
        <end position="136"/>
    </location>
</feature>
<dbReference type="Gene3D" id="1.10.20.10">
    <property type="entry name" value="Histone, subunit A"/>
    <property type="match status" value="1"/>
</dbReference>
<keyword evidence="1 4" id="KW-0245">EGF-like domain</keyword>
<evidence type="ECO:0000256" key="4">
    <source>
        <dbReference type="PROSITE-ProRule" id="PRU00076"/>
    </source>
</evidence>
<evidence type="ECO:0000313" key="11">
    <source>
        <dbReference type="Proteomes" id="UP000659654"/>
    </source>
</evidence>
<dbReference type="OrthoDB" id="5813299at2759"/>
<reference evidence="12" key="1">
    <citation type="submission" date="2016-11" db="UniProtKB">
        <authorList>
            <consortium name="WormBaseParasite"/>
        </authorList>
    </citation>
    <scope>IDENTIFICATION</scope>
</reference>
<keyword evidence="3 4" id="KW-1015">Disulfide bond</keyword>
<evidence type="ECO:0000256" key="2">
    <source>
        <dbReference type="ARBA" id="ARBA00022737"/>
    </source>
</evidence>